<dbReference type="EMBL" id="JAIQCJ010001624">
    <property type="protein sequence ID" value="KAJ8788348.1"/>
    <property type="molecule type" value="Genomic_DNA"/>
</dbReference>
<protein>
    <submittedName>
        <fullName evidence="1">Uncharacterized protein</fullName>
    </submittedName>
</protein>
<sequence>MAVSSWSPQLGFGSEKALQAAAVSTGPSLELCTFPSTLGSSVAAAALEQLFVVGERPVGSRRDVISEEEMRKSTIDLLEIESMELSRLYFLLETLPTSVSRELKGTVRLSTVEV</sequence>
<evidence type="ECO:0000313" key="1">
    <source>
        <dbReference type="EMBL" id="KAJ8788348.1"/>
    </source>
</evidence>
<comment type="caution">
    <text evidence="1">The sequence shown here is derived from an EMBL/GenBank/DDBJ whole genome shotgun (WGS) entry which is preliminary data.</text>
</comment>
<dbReference type="Proteomes" id="UP001159641">
    <property type="component" value="Unassembled WGS sequence"/>
</dbReference>
<accession>A0AB34H8T5</accession>
<name>A0AB34H8T5_ESCRO</name>
<evidence type="ECO:0000313" key="2">
    <source>
        <dbReference type="Proteomes" id="UP001159641"/>
    </source>
</evidence>
<gene>
    <name evidence="1" type="ORF">J1605_000404</name>
</gene>
<proteinExistence type="predicted"/>
<organism evidence="1 2">
    <name type="scientific">Eschrichtius robustus</name>
    <name type="common">California gray whale</name>
    <name type="synonym">Eschrichtius gibbosus</name>
    <dbReference type="NCBI Taxonomy" id="9764"/>
    <lineage>
        <taxon>Eukaryota</taxon>
        <taxon>Metazoa</taxon>
        <taxon>Chordata</taxon>
        <taxon>Craniata</taxon>
        <taxon>Vertebrata</taxon>
        <taxon>Euteleostomi</taxon>
        <taxon>Mammalia</taxon>
        <taxon>Eutheria</taxon>
        <taxon>Laurasiatheria</taxon>
        <taxon>Artiodactyla</taxon>
        <taxon>Whippomorpha</taxon>
        <taxon>Cetacea</taxon>
        <taxon>Mysticeti</taxon>
        <taxon>Eschrichtiidae</taxon>
        <taxon>Eschrichtius</taxon>
    </lineage>
</organism>
<reference evidence="1 2" key="1">
    <citation type="submission" date="2022-11" db="EMBL/GenBank/DDBJ databases">
        <title>Whole genome sequence of Eschrichtius robustus ER-17-0199.</title>
        <authorList>
            <person name="Bruniche-Olsen A."/>
            <person name="Black A.N."/>
            <person name="Fields C.J."/>
            <person name="Walden K."/>
            <person name="Dewoody J.A."/>
        </authorList>
    </citation>
    <scope>NUCLEOTIDE SEQUENCE [LARGE SCALE GENOMIC DNA]</scope>
    <source>
        <strain evidence="1">ER-17-0199</strain>
        <tissue evidence="1">Blubber</tissue>
    </source>
</reference>
<dbReference type="PANTHER" id="PTHR35347:SF1">
    <property type="entry name" value="COILED-COIL DOMAIN-CONTAINING PROTEIN 175"/>
    <property type="match status" value="1"/>
</dbReference>
<dbReference type="PANTHER" id="PTHR35347">
    <property type="entry name" value="COILED-COIL DOMAIN-CONTAINING PROTEIN 175"/>
    <property type="match status" value="1"/>
</dbReference>
<dbReference type="AlphaFoldDB" id="A0AB34H8T5"/>
<keyword evidence="2" id="KW-1185">Reference proteome</keyword>
<dbReference type="InterPro" id="IPR038834">
    <property type="entry name" value="CCDC175"/>
</dbReference>